<dbReference type="EMBL" id="JADCTT010000013">
    <property type="protein sequence ID" value="KAF9744914.1"/>
    <property type="molecule type" value="Genomic_DNA"/>
</dbReference>
<comment type="caution">
    <text evidence="2">The sequence shown here is derived from an EMBL/GenBank/DDBJ whole genome shotgun (WGS) entry which is preliminary data.</text>
</comment>
<dbReference type="AlphaFoldDB" id="A0A8H7KCS8"/>
<dbReference type="Proteomes" id="UP000616885">
    <property type="component" value="Unassembled WGS sequence"/>
</dbReference>
<name>A0A8H7KCS8_BIOOC</name>
<evidence type="ECO:0000256" key="1">
    <source>
        <dbReference type="SAM" id="MobiDB-lite"/>
    </source>
</evidence>
<accession>A0A8H7KCS8</accession>
<protein>
    <submittedName>
        <fullName evidence="2">Uncharacterized protein</fullName>
    </submittedName>
</protein>
<evidence type="ECO:0000313" key="3">
    <source>
        <dbReference type="Proteomes" id="UP000616885"/>
    </source>
</evidence>
<feature type="region of interest" description="Disordered" evidence="1">
    <location>
        <begin position="16"/>
        <end position="47"/>
    </location>
</feature>
<proteinExistence type="predicted"/>
<gene>
    <name evidence="2" type="ORF">IM811_004536</name>
</gene>
<feature type="compositionally biased region" description="Low complexity" evidence="1">
    <location>
        <begin position="17"/>
        <end position="39"/>
    </location>
</feature>
<reference evidence="2" key="1">
    <citation type="submission" date="2020-10" db="EMBL/GenBank/DDBJ databases">
        <title>High-Quality Genome Resource of Clonostachys rosea strain S41 by Oxford Nanopore Long-Read Sequencing.</title>
        <authorList>
            <person name="Wang H."/>
        </authorList>
    </citation>
    <scope>NUCLEOTIDE SEQUENCE</scope>
    <source>
        <strain evidence="2">S41</strain>
    </source>
</reference>
<organism evidence="2 3">
    <name type="scientific">Bionectria ochroleuca</name>
    <name type="common">Gliocladium roseum</name>
    <dbReference type="NCBI Taxonomy" id="29856"/>
    <lineage>
        <taxon>Eukaryota</taxon>
        <taxon>Fungi</taxon>
        <taxon>Dikarya</taxon>
        <taxon>Ascomycota</taxon>
        <taxon>Pezizomycotina</taxon>
        <taxon>Sordariomycetes</taxon>
        <taxon>Hypocreomycetidae</taxon>
        <taxon>Hypocreales</taxon>
        <taxon>Bionectriaceae</taxon>
        <taxon>Clonostachys</taxon>
    </lineage>
</organism>
<sequence length="108" mass="11687">MDAFTEACAKSCPINDSARLAPTSTASSTASSIPSTTLLKPPHSQYRPTHIQRASELGRRLAASQRSSYQLACLLACLPPYLYILRRRPPPPASTFSTSPVPAKLRSM</sequence>
<evidence type="ECO:0000313" key="2">
    <source>
        <dbReference type="EMBL" id="KAF9744914.1"/>
    </source>
</evidence>